<name>A0A838CII4_9CORY</name>
<accession>A0A838CII4</accession>
<reference evidence="3 4" key="1">
    <citation type="submission" date="2020-05" db="EMBL/GenBank/DDBJ databases">
        <title>Descriptions of Corynebacterium xxxx sp. nov., Corynebacterium yyyy sp. nov. and Corynebacterium zzzz sp. nov.</title>
        <authorList>
            <person name="Zhang G."/>
        </authorList>
    </citation>
    <scope>NUCLEOTIDE SEQUENCE [LARGE SCALE GENOMIC DNA]</scope>
    <source>
        <strain evidence="4">zg-915</strain>
    </source>
</reference>
<gene>
    <name evidence="3" type="ORF">HMC16_01115</name>
</gene>
<dbReference type="EMBL" id="JABFEE010000001">
    <property type="protein sequence ID" value="MBA1834340.1"/>
    <property type="molecule type" value="Genomic_DNA"/>
</dbReference>
<evidence type="ECO:0000313" key="4">
    <source>
        <dbReference type="Proteomes" id="UP000581408"/>
    </source>
</evidence>
<comment type="caution">
    <text evidence="3">The sequence shown here is derived from an EMBL/GenBank/DDBJ whole genome shotgun (WGS) entry which is preliminary data.</text>
</comment>
<evidence type="ECO:0000313" key="3">
    <source>
        <dbReference type="EMBL" id="MBA1834340.1"/>
    </source>
</evidence>
<keyword evidence="1" id="KW-0472">Membrane</keyword>
<keyword evidence="1" id="KW-1133">Transmembrane helix</keyword>
<keyword evidence="2" id="KW-0732">Signal</keyword>
<evidence type="ECO:0000256" key="1">
    <source>
        <dbReference type="SAM" id="Phobius"/>
    </source>
</evidence>
<dbReference type="Proteomes" id="UP000581408">
    <property type="component" value="Unassembled WGS sequence"/>
</dbReference>
<dbReference type="AlphaFoldDB" id="A0A838CII4"/>
<feature type="chain" id="PRO_5032478187" description="Secreted protein" evidence="2">
    <location>
        <begin position="24"/>
        <end position="318"/>
    </location>
</feature>
<evidence type="ECO:0000256" key="2">
    <source>
        <dbReference type="SAM" id="SignalP"/>
    </source>
</evidence>
<sequence length="318" mass="32704">MKRVLSATVAVAVATAAATVALAAPAGAATLSRPAQGGVCQVALTPQEKAAAVQAEASAKTLTLGMQDGVFAQAYEAAIPGLKKLGDAYVSNQNVKVFLRDQREARPSDPAVVAAKDAAWAAQRVRITELGLDATDAGNYLDKKQFSLIPERTYSTTLVTEADAFGELLSKGNPGAFDPTYTPGTAGAELARETKLSGAQRDAFVAAVDRTYYGQTMNALVSAYNPAFKATVDCAPANVAFPTAITLPAPQFAKDTDLNSIAQDPSLSKTGTPADAGSAVGDNPVAAIVAVVIGIIAMGLGLLAQTFPNLFSQLNLPF</sequence>
<dbReference type="RefSeq" id="WP_181193910.1">
    <property type="nucleotide sequence ID" value="NZ_JABFEE010000001.1"/>
</dbReference>
<feature type="transmembrane region" description="Helical" evidence="1">
    <location>
        <begin position="285"/>
        <end position="304"/>
    </location>
</feature>
<evidence type="ECO:0008006" key="5">
    <source>
        <dbReference type="Google" id="ProtNLM"/>
    </source>
</evidence>
<protein>
    <recommendedName>
        <fullName evidence="5">Secreted protein</fullName>
    </recommendedName>
</protein>
<proteinExistence type="predicted"/>
<keyword evidence="1" id="KW-0812">Transmembrane</keyword>
<organism evidence="3 4">
    <name type="scientific">Corynebacterium wankanglinii</name>
    <dbReference type="NCBI Taxonomy" id="2735136"/>
    <lineage>
        <taxon>Bacteria</taxon>
        <taxon>Bacillati</taxon>
        <taxon>Actinomycetota</taxon>
        <taxon>Actinomycetes</taxon>
        <taxon>Mycobacteriales</taxon>
        <taxon>Corynebacteriaceae</taxon>
        <taxon>Corynebacterium</taxon>
    </lineage>
</organism>
<feature type="signal peptide" evidence="2">
    <location>
        <begin position="1"/>
        <end position="23"/>
    </location>
</feature>